<dbReference type="EMBL" id="JBBMRA010000001">
    <property type="protein sequence ID" value="MEM5534994.1"/>
    <property type="molecule type" value="Genomic_DNA"/>
</dbReference>
<accession>A0ABU9TP22</accession>
<protein>
    <recommendedName>
        <fullName evidence="3">DNA gyrase inhibitor YacG</fullName>
    </recommendedName>
</protein>
<comment type="subunit">
    <text evidence="3">Interacts with GyrB.</text>
</comment>
<feature type="compositionally biased region" description="Polar residues" evidence="4">
    <location>
        <begin position="48"/>
        <end position="58"/>
    </location>
</feature>
<dbReference type="Pfam" id="PF03884">
    <property type="entry name" value="YacG"/>
    <property type="match status" value="1"/>
</dbReference>
<feature type="binding site" evidence="3">
    <location>
        <position position="27"/>
    </location>
    <ligand>
        <name>Zn(2+)</name>
        <dbReference type="ChEBI" id="CHEBI:29105"/>
    </ligand>
</feature>
<dbReference type="InterPro" id="IPR005584">
    <property type="entry name" value="DNA_gyrase_inhibitor_YacG"/>
</dbReference>
<gene>
    <name evidence="3 5" type="primary">yacG</name>
    <name evidence="5" type="ORF">WNY58_01195</name>
</gene>
<name>A0ABU9TP22_9GAMM</name>
<comment type="function">
    <text evidence="3">Inhibits all the catalytic activities of DNA gyrase by preventing its interaction with DNA. Acts by binding directly to the C-terminal domain of GyrB, which probably disrupts DNA binding by the gyrase.</text>
</comment>
<feature type="region of interest" description="Disordered" evidence="4">
    <location>
        <begin position="47"/>
        <end position="78"/>
    </location>
</feature>
<dbReference type="Proteomes" id="UP001449225">
    <property type="component" value="Unassembled WGS sequence"/>
</dbReference>
<evidence type="ECO:0000256" key="1">
    <source>
        <dbReference type="ARBA" id="ARBA00022723"/>
    </source>
</evidence>
<evidence type="ECO:0000313" key="6">
    <source>
        <dbReference type="Proteomes" id="UP001449225"/>
    </source>
</evidence>
<evidence type="ECO:0000256" key="3">
    <source>
        <dbReference type="HAMAP-Rule" id="MF_00649"/>
    </source>
</evidence>
<reference evidence="5 6" key="1">
    <citation type="submission" date="2024-03" db="EMBL/GenBank/DDBJ databases">
        <title>Community enrichment and isolation of bacterial strains for fucoidan degradation.</title>
        <authorList>
            <person name="Sichert A."/>
        </authorList>
    </citation>
    <scope>NUCLEOTIDE SEQUENCE [LARGE SCALE GENOMIC DNA]</scope>
    <source>
        <strain evidence="5 6">AS76</strain>
    </source>
</reference>
<comment type="cofactor">
    <cofactor evidence="3">
        <name>Zn(2+)</name>
        <dbReference type="ChEBI" id="CHEBI:29105"/>
    </cofactor>
    <text evidence="3">Binds 1 zinc ion.</text>
</comment>
<dbReference type="NCBIfam" id="NF001638">
    <property type="entry name" value="PRK00418.1"/>
    <property type="match status" value="1"/>
</dbReference>
<feature type="binding site" evidence="3">
    <location>
        <position position="8"/>
    </location>
    <ligand>
        <name>Zn(2+)</name>
        <dbReference type="ChEBI" id="CHEBI:29105"/>
    </ligand>
</feature>
<comment type="similarity">
    <text evidence="3">Belongs to the DNA gyrase inhibitor YacG family.</text>
</comment>
<dbReference type="SUPFAM" id="SSF57716">
    <property type="entry name" value="Glucocorticoid receptor-like (DNA-binding domain)"/>
    <property type="match status" value="1"/>
</dbReference>
<keyword evidence="6" id="KW-1185">Reference proteome</keyword>
<dbReference type="Gene3D" id="3.30.50.10">
    <property type="entry name" value="Erythroid Transcription Factor GATA-1, subunit A"/>
    <property type="match status" value="1"/>
</dbReference>
<organism evidence="5 6">
    <name type="scientific">Neptuniibacter pectenicola</name>
    <dbReference type="NCBI Taxonomy" id="1806669"/>
    <lineage>
        <taxon>Bacteria</taxon>
        <taxon>Pseudomonadati</taxon>
        <taxon>Pseudomonadota</taxon>
        <taxon>Gammaproteobacteria</taxon>
        <taxon>Oceanospirillales</taxon>
        <taxon>Oceanospirillaceae</taxon>
        <taxon>Neptuniibacter</taxon>
    </lineage>
</organism>
<proteinExistence type="inferred from homology"/>
<feature type="binding site" evidence="3">
    <location>
        <position position="11"/>
    </location>
    <ligand>
        <name>Zn(2+)</name>
        <dbReference type="ChEBI" id="CHEBI:29105"/>
    </ligand>
</feature>
<keyword evidence="1 3" id="KW-0479">Metal-binding</keyword>
<dbReference type="PANTHER" id="PTHR36150:SF1">
    <property type="entry name" value="DNA GYRASE INHIBITOR YACG"/>
    <property type="match status" value="1"/>
</dbReference>
<dbReference type="RefSeq" id="WP_067982874.1">
    <property type="nucleotide sequence ID" value="NZ_CAXBCE010000043.1"/>
</dbReference>
<sequence>MTKPKVKCPTCQKKQVWNSDNPFRPFCSERCKLIDLGAWANEEYQIPESKSASDYSSAENEEQVDRDGPIPFDPETMH</sequence>
<dbReference type="HAMAP" id="MF_00649">
    <property type="entry name" value="DNA_gyrase_inhibitor_YacG"/>
    <property type="match status" value="1"/>
</dbReference>
<feature type="binding site" evidence="3">
    <location>
        <position position="31"/>
    </location>
    <ligand>
        <name>Zn(2+)</name>
        <dbReference type="ChEBI" id="CHEBI:29105"/>
    </ligand>
</feature>
<evidence type="ECO:0000256" key="4">
    <source>
        <dbReference type="SAM" id="MobiDB-lite"/>
    </source>
</evidence>
<dbReference type="InterPro" id="IPR013088">
    <property type="entry name" value="Znf_NHR/GATA"/>
</dbReference>
<keyword evidence="2 3" id="KW-0862">Zinc</keyword>
<evidence type="ECO:0000313" key="5">
    <source>
        <dbReference type="EMBL" id="MEM5534994.1"/>
    </source>
</evidence>
<comment type="caution">
    <text evidence="5">The sequence shown here is derived from an EMBL/GenBank/DDBJ whole genome shotgun (WGS) entry which is preliminary data.</text>
</comment>
<evidence type="ECO:0000256" key="2">
    <source>
        <dbReference type="ARBA" id="ARBA00022833"/>
    </source>
</evidence>
<dbReference type="PANTHER" id="PTHR36150">
    <property type="entry name" value="DNA GYRASE INHIBITOR YACG"/>
    <property type="match status" value="1"/>
</dbReference>